<organism evidence="5 6">
    <name type="scientific">Brachybacterium ginsengisoli</name>
    <dbReference type="NCBI Taxonomy" id="1331682"/>
    <lineage>
        <taxon>Bacteria</taxon>
        <taxon>Bacillati</taxon>
        <taxon>Actinomycetota</taxon>
        <taxon>Actinomycetes</taxon>
        <taxon>Micrococcales</taxon>
        <taxon>Dermabacteraceae</taxon>
        <taxon>Brachybacterium</taxon>
    </lineage>
</organism>
<dbReference type="CDD" id="cd03293">
    <property type="entry name" value="ABC_NrtD_SsuB_transporters"/>
    <property type="match status" value="1"/>
</dbReference>
<dbReference type="GO" id="GO:0005524">
    <property type="term" value="F:ATP binding"/>
    <property type="evidence" value="ECO:0007669"/>
    <property type="project" value="UniProtKB-KW"/>
</dbReference>
<dbReference type="SUPFAM" id="SSF52540">
    <property type="entry name" value="P-loop containing nucleoside triphosphate hydrolases"/>
    <property type="match status" value="1"/>
</dbReference>
<dbReference type="PANTHER" id="PTHR42788:SF13">
    <property type="entry name" value="ALIPHATIC SULFONATES IMPORT ATP-BINDING PROTEIN SSUB"/>
    <property type="match status" value="1"/>
</dbReference>
<dbReference type="InterPro" id="IPR050166">
    <property type="entry name" value="ABC_transporter_ATP-bind"/>
</dbReference>
<dbReference type="GO" id="GO:0016887">
    <property type="term" value="F:ATP hydrolysis activity"/>
    <property type="evidence" value="ECO:0007669"/>
    <property type="project" value="InterPro"/>
</dbReference>
<dbReference type="InterPro" id="IPR027417">
    <property type="entry name" value="P-loop_NTPase"/>
</dbReference>
<dbReference type="RefSeq" id="WP_096798234.1">
    <property type="nucleotide sequence ID" value="NZ_CP023564.1"/>
</dbReference>
<dbReference type="PANTHER" id="PTHR42788">
    <property type="entry name" value="TAURINE IMPORT ATP-BINDING PROTEIN-RELATED"/>
    <property type="match status" value="1"/>
</dbReference>
<dbReference type="Gene3D" id="3.40.50.300">
    <property type="entry name" value="P-loop containing nucleotide triphosphate hydrolases"/>
    <property type="match status" value="1"/>
</dbReference>
<proteinExistence type="predicted"/>
<dbReference type="EMBL" id="CP023564">
    <property type="protein sequence ID" value="ATG53755.1"/>
    <property type="molecule type" value="Genomic_DNA"/>
</dbReference>
<gene>
    <name evidence="5" type="ORF">CFK41_02415</name>
</gene>
<dbReference type="InterPro" id="IPR003593">
    <property type="entry name" value="AAA+_ATPase"/>
</dbReference>
<keyword evidence="3 5" id="KW-0067">ATP-binding</keyword>
<evidence type="ECO:0000256" key="3">
    <source>
        <dbReference type="ARBA" id="ARBA00022840"/>
    </source>
</evidence>
<dbReference type="KEGG" id="bgg:CFK41_02415"/>
<dbReference type="PROSITE" id="PS00211">
    <property type="entry name" value="ABC_TRANSPORTER_1"/>
    <property type="match status" value="1"/>
</dbReference>
<dbReference type="Pfam" id="PF00005">
    <property type="entry name" value="ABC_tran"/>
    <property type="match status" value="1"/>
</dbReference>
<sequence length="262" mass="28764">MSDAPATSPVVTLDQVSQRFVTDSGDVVHALAETDLTIPQGQFVCVVGPSGCGKTTLLKIIAGFLAPTGGSAHYREQRITKPGAERGVVFQQPNLYPWFSVRDNVALGMRMRKVGKKERTEKAQEHLELVGLGDFGDAKPYELSGGMQQRAQIARVLANETDVILMDEPFGALDAITRAQVQVDLLRIQRAEQRTVFFITHDVDEAVFLGDRVLVMSARPGRVVLDQEVTLSAQAGRVLGEDMRRLPEFVELREKIAGAIEH</sequence>
<evidence type="ECO:0000259" key="4">
    <source>
        <dbReference type="PROSITE" id="PS50893"/>
    </source>
</evidence>
<dbReference type="Proteomes" id="UP000217889">
    <property type="component" value="Chromosome"/>
</dbReference>
<keyword evidence="6" id="KW-1185">Reference proteome</keyword>
<evidence type="ECO:0000313" key="6">
    <source>
        <dbReference type="Proteomes" id="UP000217889"/>
    </source>
</evidence>
<dbReference type="InterPro" id="IPR017871">
    <property type="entry name" value="ABC_transporter-like_CS"/>
</dbReference>
<dbReference type="PROSITE" id="PS50893">
    <property type="entry name" value="ABC_TRANSPORTER_2"/>
    <property type="match status" value="1"/>
</dbReference>
<evidence type="ECO:0000313" key="5">
    <source>
        <dbReference type="EMBL" id="ATG53755.1"/>
    </source>
</evidence>
<feature type="domain" description="ABC transporter" evidence="4">
    <location>
        <begin position="11"/>
        <end position="243"/>
    </location>
</feature>
<keyword evidence="1" id="KW-0813">Transport</keyword>
<protein>
    <submittedName>
        <fullName evidence="5">Taurine ABC transporter ATP-binding protein</fullName>
    </submittedName>
</protein>
<dbReference type="InterPro" id="IPR003439">
    <property type="entry name" value="ABC_transporter-like_ATP-bd"/>
</dbReference>
<accession>A0A291GU62</accession>
<evidence type="ECO:0000256" key="2">
    <source>
        <dbReference type="ARBA" id="ARBA00022741"/>
    </source>
</evidence>
<name>A0A291GU62_9MICO</name>
<dbReference type="AlphaFoldDB" id="A0A291GU62"/>
<reference evidence="5 6" key="1">
    <citation type="journal article" date="2014" name="Int. J. Syst. Evol. Microbiol.">
        <title>Brachybacterium ginsengisoli sp. nov., isolated from soil of a ginseng field.</title>
        <authorList>
            <person name="Hoang V.A."/>
            <person name="Kim Y.J."/>
            <person name="Nguyen N.L."/>
            <person name="Yang D.C."/>
        </authorList>
    </citation>
    <scope>NUCLEOTIDE SEQUENCE [LARGE SCALE GENOMIC DNA]</scope>
    <source>
        <strain evidence="5 6">DCY80</strain>
    </source>
</reference>
<dbReference type="OrthoDB" id="8773773at2"/>
<dbReference type="SMART" id="SM00382">
    <property type="entry name" value="AAA"/>
    <property type="match status" value="1"/>
</dbReference>
<evidence type="ECO:0000256" key="1">
    <source>
        <dbReference type="ARBA" id="ARBA00022448"/>
    </source>
</evidence>
<keyword evidence="2" id="KW-0547">Nucleotide-binding</keyword>